<proteinExistence type="predicted"/>
<reference evidence="3" key="1">
    <citation type="journal article" date="2023" name="Commun. Biol.">
        <title>Genome analysis of Parmales, the sister group of diatoms, reveals the evolutionary specialization of diatoms from phago-mixotrophs to photoautotrophs.</title>
        <authorList>
            <person name="Ban H."/>
            <person name="Sato S."/>
            <person name="Yoshikawa S."/>
            <person name="Yamada K."/>
            <person name="Nakamura Y."/>
            <person name="Ichinomiya M."/>
            <person name="Sato N."/>
            <person name="Blanc-Mathieu R."/>
            <person name="Endo H."/>
            <person name="Kuwata A."/>
            <person name="Ogata H."/>
        </authorList>
    </citation>
    <scope>NUCLEOTIDE SEQUENCE [LARGE SCALE GENOMIC DNA]</scope>
</reference>
<feature type="compositionally biased region" description="Polar residues" evidence="1">
    <location>
        <begin position="42"/>
        <end position="59"/>
    </location>
</feature>
<sequence length="233" mass="26056">MSALASSSPTPDESANKRPEPTSTPTPTPTHSWDFRLDPSNPDDTPTTEVKDSITSSLPSAVSSELYQSSCYFYWNSPDEFRPKDPTPPLPARMHNDLTLCCSDSFELAEIAKDELPKRTEKGFSCPSENGQLENYIELPSWEFGGACTFELLLSGNKQVEDIDYEGDPWMIPATRESHVLGTMNCGCDKGFFFEGDIAVFKWYDWSLNGEEVKACWLIEEEVIKKDLEGVGK</sequence>
<evidence type="ECO:0000313" key="2">
    <source>
        <dbReference type="EMBL" id="GMH74014.1"/>
    </source>
</evidence>
<comment type="caution">
    <text evidence="2">The sequence shown here is derived from an EMBL/GenBank/DDBJ whole genome shotgun (WGS) entry which is preliminary data.</text>
</comment>
<name>A0A9W7EA86_9STRA</name>
<dbReference type="EMBL" id="BLQM01000191">
    <property type="protein sequence ID" value="GMH74014.1"/>
    <property type="molecule type" value="Genomic_DNA"/>
</dbReference>
<dbReference type="Proteomes" id="UP001162640">
    <property type="component" value="Unassembled WGS sequence"/>
</dbReference>
<feature type="compositionally biased region" description="Polar residues" evidence="1">
    <location>
        <begin position="1"/>
        <end position="13"/>
    </location>
</feature>
<accession>A0A9W7EA86</accession>
<gene>
    <name evidence="2" type="ORF">TL16_g06345</name>
</gene>
<dbReference type="AlphaFoldDB" id="A0A9W7EA86"/>
<feature type="region of interest" description="Disordered" evidence="1">
    <location>
        <begin position="1"/>
        <end position="59"/>
    </location>
</feature>
<evidence type="ECO:0000313" key="3">
    <source>
        <dbReference type="Proteomes" id="UP001162640"/>
    </source>
</evidence>
<evidence type="ECO:0000256" key="1">
    <source>
        <dbReference type="SAM" id="MobiDB-lite"/>
    </source>
</evidence>
<protein>
    <submittedName>
        <fullName evidence="2">Uncharacterized protein</fullName>
    </submittedName>
</protein>
<organism evidence="2 3">
    <name type="scientific">Triparma laevis f. inornata</name>
    <dbReference type="NCBI Taxonomy" id="1714386"/>
    <lineage>
        <taxon>Eukaryota</taxon>
        <taxon>Sar</taxon>
        <taxon>Stramenopiles</taxon>
        <taxon>Ochrophyta</taxon>
        <taxon>Bolidophyceae</taxon>
        <taxon>Parmales</taxon>
        <taxon>Triparmaceae</taxon>
        <taxon>Triparma</taxon>
    </lineage>
</organism>